<dbReference type="Pfam" id="PF14008">
    <property type="entry name" value="Metallophos_C"/>
    <property type="match status" value="1"/>
</dbReference>
<dbReference type="EC" id="3.1.3.2" evidence="3"/>
<dbReference type="InterPro" id="IPR004843">
    <property type="entry name" value="Calcineurin-like_PHP"/>
</dbReference>
<dbReference type="AlphaFoldDB" id="A0A0G4HXW2"/>
<organism evidence="7">
    <name type="scientific">Chromera velia CCMP2878</name>
    <dbReference type="NCBI Taxonomy" id="1169474"/>
    <lineage>
        <taxon>Eukaryota</taxon>
        <taxon>Sar</taxon>
        <taxon>Alveolata</taxon>
        <taxon>Colpodellida</taxon>
        <taxon>Chromeraceae</taxon>
        <taxon>Chromera</taxon>
    </lineage>
</organism>
<name>A0A0G4HXW2_9ALVE</name>
<dbReference type="PhylomeDB" id="A0A0G4HXW2"/>
<feature type="signal peptide" evidence="3">
    <location>
        <begin position="1"/>
        <end position="20"/>
    </location>
</feature>
<dbReference type="PANTHER" id="PTHR45867:SF3">
    <property type="entry name" value="ACID PHOSPHATASE TYPE 7"/>
    <property type="match status" value="1"/>
</dbReference>
<proteinExistence type="inferred from homology"/>
<keyword evidence="2" id="KW-0325">Glycoprotein</keyword>
<evidence type="ECO:0000259" key="5">
    <source>
        <dbReference type="Pfam" id="PF00149"/>
    </source>
</evidence>
<gene>
    <name evidence="7" type="ORF">Cvel_9364</name>
</gene>
<comment type="catalytic activity">
    <reaction evidence="3">
        <text>a phosphate monoester + H2O = an alcohol + phosphate</text>
        <dbReference type="Rhea" id="RHEA:15017"/>
        <dbReference type="ChEBI" id="CHEBI:15377"/>
        <dbReference type="ChEBI" id="CHEBI:30879"/>
        <dbReference type="ChEBI" id="CHEBI:43474"/>
        <dbReference type="ChEBI" id="CHEBI:67140"/>
        <dbReference type="EC" id="3.1.3.2"/>
    </reaction>
</comment>
<dbReference type="GO" id="GO:0046872">
    <property type="term" value="F:metal ion binding"/>
    <property type="evidence" value="ECO:0007669"/>
    <property type="project" value="InterPro"/>
</dbReference>
<keyword evidence="1 3" id="KW-0732">Signal</keyword>
<dbReference type="Gene3D" id="3.60.21.10">
    <property type="match status" value="1"/>
</dbReference>
<evidence type="ECO:0000256" key="2">
    <source>
        <dbReference type="ARBA" id="ARBA00023180"/>
    </source>
</evidence>
<evidence type="ECO:0000256" key="1">
    <source>
        <dbReference type="ARBA" id="ARBA00022729"/>
    </source>
</evidence>
<evidence type="ECO:0000256" key="3">
    <source>
        <dbReference type="RuleBase" id="RU361203"/>
    </source>
</evidence>
<feature type="region of interest" description="Disordered" evidence="4">
    <location>
        <begin position="458"/>
        <end position="547"/>
    </location>
</feature>
<accession>A0A0G4HXW2</accession>
<dbReference type="SUPFAM" id="SSF56300">
    <property type="entry name" value="Metallo-dependent phosphatases"/>
    <property type="match status" value="1"/>
</dbReference>
<feature type="compositionally biased region" description="Basic and acidic residues" evidence="4">
    <location>
        <begin position="530"/>
        <end position="547"/>
    </location>
</feature>
<comment type="similarity">
    <text evidence="3">Belongs to the metallophosphoesterase superfamily. Purple acid phosphatase family.</text>
</comment>
<evidence type="ECO:0000259" key="6">
    <source>
        <dbReference type="Pfam" id="PF14008"/>
    </source>
</evidence>
<dbReference type="CDD" id="cd00839">
    <property type="entry name" value="MPP_PAPs"/>
    <property type="match status" value="1"/>
</dbReference>
<dbReference type="VEuPathDB" id="CryptoDB:Cvel_9364"/>
<feature type="chain" id="PRO_5005118018" description="Purple acid phosphatase" evidence="3">
    <location>
        <begin position="21"/>
        <end position="547"/>
    </location>
</feature>
<dbReference type="InterPro" id="IPR008963">
    <property type="entry name" value="Purple_acid_Pase-like_N"/>
</dbReference>
<dbReference type="GO" id="GO:0003993">
    <property type="term" value="F:acid phosphatase activity"/>
    <property type="evidence" value="ECO:0007669"/>
    <property type="project" value="UniProtKB-EC"/>
</dbReference>
<dbReference type="EMBL" id="CDMZ01004306">
    <property type="protein sequence ID" value="CEM49350.1"/>
    <property type="molecule type" value="Genomic_DNA"/>
</dbReference>
<dbReference type="Pfam" id="PF00149">
    <property type="entry name" value="Metallophos"/>
    <property type="match status" value="1"/>
</dbReference>
<keyword evidence="3" id="KW-0378">Hydrolase</keyword>
<dbReference type="InterPro" id="IPR025733">
    <property type="entry name" value="PAPs_C"/>
</dbReference>
<protein>
    <recommendedName>
        <fullName evidence="3">Purple acid phosphatase</fullName>
        <ecNumber evidence="3">3.1.3.2</ecNumber>
    </recommendedName>
</protein>
<dbReference type="SUPFAM" id="SSF49363">
    <property type="entry name" value="Purple acid phosphatase, N-terminal domain"/>
    <property type="match status" value="1"/>
</dbReference>
<dbReference type="InterPro" id="IPR041792">
    <property type="entry name" value="MPP_PAP"/>
</dbReference>
<feature type="domain" description="Calcineurin-like phosphoesterase" evidence="5">
    <location>
        <begin position="160"/>
        <end position="369"/>
    </location>
</feature>
<dbReference type="InterPro" id="IPR029052">
    <property type="entry name" value="Metallo-depent_PP-like"/>
</dbReference>
<evidence type="ECO:0000313" key="7">
    <source>
        <dbReference type="EMBL" id="CEM49350.1"/>
    </source>
</evidence>
<feature type="compositionally biased region" description="Basic and acidic residues" evidence="4">
    <location>
        <begin position="462"/>
        <end position="477"/>
    </location>
</feature>
<sequence>MGFSGFRHFLVLLFVKAALSSPPISFSSPNEEIQTRREEGDGSFPFGRTSESAVSSHQVHLTLHPSPDRLVATWTSFGRNPTAVLRFGFEKDGLDGVVNGEVDSYKAEKCSKEKWRTIHTAIFPVSGSKSTFYSVSSDGVTWSDTFEALPVEHQKVPMTVSLFGDMGILCETSSVPALVNATRKREHTAVVHFGDSAYNMEDDCAGVGDAFLEATQGYAASTPVLWGNGNHERGSKDTYVEYVRRLAGGQGALTKASGSGNRRWYSFRLGLMKVVMIDTDVWIYLGSMRYLEEQWRWMDEELGRTNRTETPWVVVIGHRAMYCTKTKDGECNGEAKRIRDGMFFGRWAVEPLLLKHGVDLYFSGHTHHYEVTWPVRGLKALQFDYQKPMGPVHVQSGIAGVDPPFDPFDVPQEKWERIRDTSFSVSFSQMTIHNRTHVTIRQLDAANSTAFDEFTVFQPDHGPFKETETESRSEFSEKNGNAKRVPQTLPRQQIPHAPAIHTYLRGESSTLNPIGEEVGVLPNGGEEEETERHRKERKEGEEKVLIS</sequence>
<reference evidence="7" key="1">
    <citation type="submission" date="2014-11" db="EMBL/GenBank/DDBJ databases">
        <authorList>
            <person name="Otto D Thomas"/>
            <person name="Naeem Raeece"/>
        </authorList>
    </citation>
    <scope>NUCLEOTIDE SEQUENCE</scope>
</reference>
<feature type="domain" description="Purple acid phosphatase C-terminal" evidence="6">
    <location>
        <begin position="390"/>
        <end position="453"/>
    </location>
</feature>
<dbReference type="PANTHER" id="PTHR45867">
    <property type="entry name" value="PURPLE ACID PHOSPHATASE"/>
    <property type="match status" value="1"/>
</dbReference>
<evidence type="ECO:0000256" key="4">
    <source>
        <dbReference type="SAM" id="MobiDB-lite"/>
    </source>
</evidence>